<dbReference type="EMBL" id="JABXBU010001804">
    <property type="protein sequence ID" value="KAF8784013.1"/>
    <property type="molecule type" value="Genomic_DNA"/>
</dbReference>
<keyword evidence="1" id="KW-0812">Transmembrane</keyword>
<sequence>MVRFKIHFFLYNGALGATLPFVVVFAKERLGLAATSMGAVLTAQMFLFIFQASLATSQITSQTQIHHLCPDHPQYDVLFLDACSPKHDWGEITNSSHSFERFD</sequence>
<keyword evidence="3" id="KW-1185">Reference proteome</keyword>
<keyword evidence="1" id="KW-1133">Transmembrane helix</keyword>
<evidence type="ECO:0000313" key="3">
    <source>
        <dbReference type="Proteomes" id="UP000807504"/>
    </source>
</evidence>
<reference evidence="2" key="2">
    <citation type="submission" date="2020-06" db="EMBL/GenBank/DDBJ databases">
        <authorList>
            <person name="Sheffer M."/>
        </authorList>
    </citation>
    <scope>NUCLEOTIDE SEQUENCE</scope>
</reference>
<feature type="transmembrane region" description="Helical" evidence="1">
    <location>
        <begin position="6"/>
        <end position="25"/>
    </location>
</feature>
<reference evidence="2" key="1">
    <citation type="journal article" date="2020" name="bioRxiv">
        <title>Chromosome-level reference genome of the European wasp spider Argiope bruennichi: a resource for studies on range expansion and evolutionary adaptation.</title>
        <authorList>
            <person name="Sheffer M.M."/>
            <person name="Hoppe A."/>
            <person name="Krehenwinkel H."/>
            <person name="Uhl G."/>
            <person name="Kuss A.W."/>
            <person name="Jensen L."/>
            <person name="Jensen C."/>
            <person name="Gillespie R.G."/>
            <person name="Hoff K.J."/>
            <person name="Prost S."/>
        </authorList>
    </citation>
    <scope>NUCLEOTIDE SEQUENCE</scope>
</reference>
<keyword evidence="1" id="KW-0472">Membrane</keyword>
<feature type="transmembrane region" description="Helical" evidence="1">
    <location>
        <begin position="32"/>
        <end position="54"/>
    </location>
</feature>
<organism evidence="2 3">
    <name type="scientific">Argiope bruennichi</name>
    <name type="common">Wasp spider</name>
    <name type="synonym">Aranea bruennichi</name>
    <dbReference type="NCBI Taxonomy" id="94029"/>
    <lineage>
        <taxon>Eukaryota</taxon>
        <taxon>Metazoa</taxon>
        <taxon>Ecdysozoa</taxon>
        <taxon>Arthropoda</taxon>
        <taxon>Chelicerata</taxon>
        <taxon>Arachnida</taxon>
        <taxon>Araneae</taxon>
        <taxon>Araneomorphae</taxon>
        <taxon>Entelegynae</taxon>
        <taxon>Araneoidea</taxon>
        <taxon>Araneidae</taxon>
        <taxon>Argiope</taxon>
    </lineage>
</organism>
<name>A0A8T0F4V8_ARGBR</name>
<protein>
    <submittedName>
        <fullName evidence="2">Uncharacterized protein</fullName>
    </submittedName>
</protein>
<dbReference type="AlphaFoldDB" id="A0A8T0F4V8"/>
<proteinExistence type="predicted"/>
<evidence type="ECO:0000256" key="1">
    <source>
        <dbReference type="SAM" id="Phobius"/>
    </source>
</evidence>
<accession>A0A8T0F4V8</accession>
<evidence type="ECO:0000313" key="2">
    <source>
        <dbReference type="EMBL" id="KAF8784013.1"/>
    </source>
</evidence>
<gene>
    <name evidence="2" type="ORF">HNY73_011737</name>
</gene>
<comment type="caution">
    <text evidence="2">The sequence shown here is derived from an EMBL/GenBank/DDBJ whole genome shotgun (WGS) entry which is preliminary data.</text>
</comment>
<dbReference type="Proteomes" id="UP000807504">
    <property type="component" value="Unassembled WGS sequence"/>
</dbReference>